<evidence type="ECO:0008006" key="3">
    <source>
        <dbReference type="Google" id="ProtNLM"/>
    </source>
</evidence>
<organism evidence="1 2">
    <name type="scientific">Obba rivulosa</name>
    <dbReference type="NCBI Taxonomy" id="1052685"/>
    <lineage>
        <taxon>Eukaryota</taxon>
        <taxon>Fungi</taxon>
        <taxon>Dikarya</taxon>
        <taxon>Basidiomycota</taxon>
        <taxon>Agaricomycotina</taxon>
        <taxon>Agaricomycetes</taxon>
        <taxon>Polyporales</taxon>
        <taxon>Gelatoporiaceae</taxon>
        <taxon>Obba</taxon>
    </lineage>
</organism>
<dbReference type="SUPFAM" id="SSF52058">
    <property type="entry name" value="L domain-like"/>
    <property type="match status" value="1"/>
</dbReference>
<gene>
    <name evidence="1" type="ORF">OBBRIDRAFT_34336</name>
</gene>
<dbReference type="AlphaFoldDB" id="A0A8E2DJD2"/>
<evidence type="ECO:0000313" key="1">
    <source>
        <dbReference type="EMBL" id="OCH89217.1"/>
    </source>
</evidence>
<evidence type="ECO:0000313" key="2">
    <source>
        <dbReference type="Proteomes" id="UP000250043"/>
    </source>
</evidence>
<proteinExistence type="predicted"/>
<name>A0A8E2DJD2_9APHY</name>
<reference evidence="1 2" key="1">
    <citation type="submission" date="2016-07" db="EMBL/GenBank/DDBJ databases">
        <title>Draft genome of the white-rot fungus Obba rivulosa 3A-2.</title>
        <authorList>
            <consortium name="DOE Joint Genome Institute"/>
            <person name="Miettinen O."/>
            <person name="Riley R."/>
            <person name="Acob R."/>
            <person name="Barry K."/>
            <person name="Cullen D."/>
            <person name="De Vries R."/>
            <person name="Hainaut M."/>
            <person name="Hatakka A."/>
            <person name="Henrissat B."/>
            <person name="Hilden K."/>
            <person name="Kuo R."/>
            <person name="Labutti K."/>
            <person name="Lipzen A."/>
            <person name="Makela M.R."/>
            <person name="Sandor L."/>
            <person name="Spatafora J.W."/>
            <person name="Grigoriev I.V."/>
            <person name="Hibbett D.S."/>
        </authorList>
    </citation>
    <scope>NUCLEOTIDE SEQUENCE [LARGE SCALE GENOMIC DNA]</scope>
    <source>
        <strain evidence="1 2">3A-2</strain>
    </source>
</reference>
<protein>
    <recommendedName>
        <fullName evidence="3">F-box domain-containing protein</fullName>
    </recommendedName>
</protein>
<accession>A0A8E2DJD2</accession>
<sequence>MPPDLYIELWEHVIDYMHDDVRVLLTCALTCRAWLPRSRCHLYRSVDIYHNATLYRFAETLSNAPHLGNLVEELQIHENRNELKDPFPLFPEVLSAKLNRLQNIVMIGATKASRVYFGLYNESFALLPQFTTVTSLTVDRVRFDSVDALGQFISSFPSLSHLRMYNVRAHGIDPFTFKPQRPIALQTIFLSDVPHEVLPWIAHNTEWVSLVSFL</sequence>
<keyword evidence="2" id="KW-1185">Reference proteome</keyword>
<dbReference type="OrthoDB" id="2798901at2759"/>
<dbReference type="Proteomes" id="UP000250043">
    <property type="component" value="Unassembled WGS sequence"/>
</dbReference>
<dbReference type="EMBL" id="KV722432">
    <property type="protein sequence ID" value="OCH89217.1"/>
    <property type="molecule type" value="Genomic_DNA"/>
</dbReference>